<dbReference type="Proteomes" id="UP001234178">
    <property type="component" value="Unassembled WGS sequence"/>
</dbReference>
<protein>
    <submittedName>
        <fullName evidence="1">Uncharacterized protein</fullName>
    </submittedName>
</protein>
<organism evidence="1 2">
    <name type="scientific">Daphnia magna</name>
    <dbReference type="NCBI Taxonomy" id="35525"/>
    <lineage>
        <taxon>Eukaryota</taxon>
        <taxon>Metazoa</taxon>
        <taxon>Ecdysozoa</taxon>
        <taxon>Arthropoda</taxon>
        <taxon>Crustacea</taxon>
        <taxon>Branchiopoda</taxon>
        <taxon>Diplostraca</taxon>
        <taxon>Cladocera</taxon>
        <taxon>Anomopoda</taxon>
        <taxon>Daphniidae</taxon>
        <taxon>Daphnia</taxon>
    </lineage>
</organism>
<reference evidence="1 2" key="1">
    <citation type="journal article" date="2023" name="Nucleic Acids Res.">
        <title>The hologenome of Daphnia magna reveals possible DNA methylation and microbiome-mediated evolution of the host genome.</title>
        <authorList>
            <person name="Chaturvedi A."/>
            <person name="Li X."/>
            <person name="Dhandapani V."/>
            <person name="Marshall H."/>
            <person name="Kissane S."/>
            <person name="Cuenca-Cambronero M."/>
            <person name="Asole G."/>
            <person name="Calvet F."/>
            <person name="Ruiz-Romero M."/>
            <person name="Marangio P."/>
            <person name="Guigo R."/>
            <person name="Rago D."/>
            <person name="Mirbahai L."/>
            <person name="Eastwood N."/>
            <person name="Colbourne J.K."/>
            <person name="Zhou J."/>
            <person name="Mallon E."/>
            <person name="Orsini L."/>
        </authorList>
    </citation>
    <scope>NUCLEOTIDE SEQUENCE [LARGE SCALE GENOMIC DNA]</scope>
    <source>
        <strain evidence="1">LRV0_1</strain>
    </source>
</reference>
<comment type="caution">
    <text evidence="1">The sequence shown here is derived from an EMBL/GenBank/DDBJ whole genome shotgun (WGS) entry which is preliminary data.</text>
</comment>
<gene>
    <name evidence="1" type="ORF">OUZ56_005537</name>
</gene>
<evidence type="ECO:0000313" key="2">
    <source>
        <dbReference type="Proteomes" id="UP001234178"/>
    </source>
</evidence>
<proteinExistence type="predicted"/>
<name>A0ABQ9YT33_9CRUS</name>
<sequence>MSLSLIGSPLMFHPCSDIHASSSNNFLKLSNSILGFWTALDTCSGIWCRISSAINRFDRRTSSAFLLPMNQVKKTEHSLGGPAFSFLVGVQRDFWCWGALRASDFHPLLLLFVLVDPPQLLQSTTAGTTGSATADGVIIGLKFLQYLKVPGFTPFRTEIVGVCREDQSSGKTCKSIRSDPFLQCRALCDLLQYMCSCPARAGCSCCRKLVNYTIHRVWCVHFTQSFENRIQFLNRKSDLYFIPLLVSVELPELTNVKQYLD</sequence>
<accession>A0ABQ9YT33</accession>
<keyword evidence="2" id="KW-1185">Reference proteome</keyword>
<dbReference type="EMBL" id="JAOYFB010000001">
    <property type="protein sequence ID" value="KAK4003785.1"/>
    <property type="molecule type" value="Genomic_DNA"/>
</dbReference>
<evidence type="ECO:0000313" key="1">
    <source>
        <dbReference type="EMBL" id="KAK4003785.1"/>
    </source>
</evidence>